<evidence type="ECO:0000256" key="32">
    <source>
        <dbReference type="ARBA" id="ARBA00048990"/>
    </source>
</evidence>
<evidence type="ECO:0000256" key="29">
    <source>
        <dbReference type="ARBA" id="ARBA00048088"/>
    </source>
</evidence>
<keyword evidence="9 37" id="KW-0812">Transmembrane</keyword>
<comment type="similarity">
    <text evidence="4">Belongs to the flavin monoamine oxidase family. FIG1 subfamily.</text>
</comment>
<keyword evidence="10 35" id="KW-0256">Endoplasmic reticulum</keyword>
<dbReference type="PRINTS" id="PR00370">
    <property type="entry name" value="FMOXYGENASE"/>
</dbReference>
<evidence type="ECO:0000256" key="9">
    <source>
        <dbReference type="ARBA" id="ARBA00022692"/>
    </source>
</evidence>
<evidence type="ECO:0000256" key="15">
    <source>
        <dbReference type="ARBA" id="ARBA00023002"/>
    </source>
</evidence>
<evidence type="ECO:0000256" key="28">
    <source>
        <dbReference type="ARBA" id="ARBA00048041"/>
    </source>
</evidence>
<evidence type="ECO:0000256" key="13">
    <source>
        <dbReference type="ARBA" id="ARBA00022857"/>
    </source>
</evidence>
<evidence type="ECO:0000256" key="36">
    <source>
        <dbReference type="RuleBase" id="RU361177"/>
    </source>
</evidence>
<dbReference type="InterPro" id="IPR020946">
    <property type="entry name" value="Flavin_mOase-like"/>
</dbReference>
<dbReference type="Pfam" id="PF00743">
    <property type="entry name" value="FMO-like"/>
    <property type="match status" value="2"/>
</dbReference>
<comment type="similarity">
    <text evidence="5 35 36">Belongs to the FMO family.</text>
</comment>
<comment type="cofactor">
    <cofactor evidence="1 35 36">
        <name>FAD</name>
        <dbReference type="ChEBI" id="CHEBI:57692"/>
    </cofactor>
</comment>
<sequence length="513" mass="58499">MAKQRVAIVGAGVCGLISIKCCLDEGLEPTCFERSSDIGGLWRYEENPEEGRPSIYKSVIINTSKEMMCFSDYPIPDDFPNFMHNSRLMEYFRMYAKHFDLLRYIHFKTNVCSIRKRPNFSSTSQWDVVTEIDGKKESSIFDRIMVCTGHHTYPQMPLQYFPGLVKFKGHFFHSRDYKEPFRFSGKRVVVIGIGNSGVDLAVEISHTAEQVHLNYRGITMPHLKTPRSRPALLFLMAPGRLLVHGGLSNTHTPLRRCPNAKFNHTNYGLQPRHRFLSQHPTINDALQNCILSGRLLVEPNVREFTETATIFEDNTKEENVDVIVFATGYNFSFPFLEDCVEVVENQISLYKYVFPPRLEKPTLAIIGLVQVLGAVMPVAELQARWATRVFKDGGPVSIFPLLNLPLHSRYDYVDYMDELACQLGVKPSLPSLFLTDPKLAWEGFFGPCTPYQFRLRGPGKWDRARNAILTQHERILKSTRTRAVEDSPSWNLLPFCSNVVLIVALLAAAFAYL</sequence>
<keyword evidence="11 35" id="KW-0274">FAD</keyword>
<dbReference type="FunFam" id="3.50.50.60:FF:000159">
    <property type="entry name" value="Dimethylaniline monooxygenase [N-oxide-forming]"/>
    <property type="match status" value="1"/>
</dbReference>
<dbReference type="GO" id="GO:0006629">
    <property type="term" value="P:lipid metabolic process"/>
    <property type="evidence" value="ECO:0007669"/>
    <property type="project" value="UniProtKB-KW"/>
</dbReference>
<comment type="subcellular location">
    <subcellularLocation>
        <location evidence="2">Endoplasmic reticulum membrane</location>
        <topology evidence="2">Single-pass membrane protein</topology>
    </subcellularLocation>
    <subcellularLocation>
        <location evidence="3">Microsome membrane</location>
    </subcellularLocation>
</comment>
<evidence type="ECO:0000256" key="30">
    <source>
        <dbReference type="ARBA" id="ARBA00048459"/>
    </source>
</evidence>
<comment type="function">
    <text evidence="21">Broad spectrum monooxygenase that catalyzes the oxygenation of a wide variety of nitrogen- and sulfur-containing compounds including xenobiotics. Catalyzes the S-oxygenation of hypotaurine to produce taurine, an organic osmolyte involved in cell volume regulation as well as a variety of cytoprotective and developmental processes. In vitro, catalyzes the N-oxygenation of trimethylamine (TMA) to produce trimethylamine N-oxide (TMAO) and could therefore participate to the detoxification of this compound that is generated by the action of gut microbiota from dietary precursors such as choline, choline containing compounds, betaine or L-carnitine.</text>
</comment>
<evidence type="ECO:0000256" key="25">
    <source>
        <dbReference type="ARBA" id="ARBA00047855"/>
    </source>
</evidence>
<keyword evidence="6" id="KW-0488">Methylation</keyword>
<dbReference type="InterPro" id="IPR000960">
    <property type="entry name" value="Flavin_mOase"/>
</dbReference>
<evidence type="ECO:0000256" key="31">
    <source>
        <dbReference type="ARBA" id="ARBA00048989"/>
    </source>
</evidence>
<accession>A0A8D0L0W4</accession>
<evidence type="ECO:0000256" key="27">
    <source>
        <dbReference type="ARBA" id="ARBA00047977"/>
    </source>
</evidence>
<evidence type="ECO:0000256" key="14">
    <source>
        <dbReference type="ARBA" id="ARBA00022989"/>
    </source>
</evidence>
<comment type="catalytic activity">
    <reaction evidence="29">
        <text>trimethylamine + NADPH + O2 = trimethylamine N-oxide + NADP(+) + H2O</text>
        <dbReference type="Rhea" id="RHEA:31979"/>
        <dbReference type="ChEBI" id="CHEBI:15377"/>
        <dbReference type="ChEBI" id="CHEBI:15379"/>
        <dbReference type="ChEBI" id="CHEBI:15724"/>
        <dbReference type="ChEBI" id="CHEBI:57783"/>
        <dbReference type="ChEBI" id="CHEBI:58349"/>
        <dbReference type="ChEBI" id="CHEBI:58389"/>
        <dbReference type="EC" id="1.14.13.148"/>
    </reaction>
    <physiologicalReaction direction="left-to-right" evidence="29">
        <dbReference type="Rhea" id="RHEA:31980"/>
    </physiologicalReaction>
</comment>
<evidence type="ECO:0000256" key="10">
    <source>
        <dbReference type="ARBA" id="ARBA00022824"/>
    </source>
</evidence>
<keyword evidence="14 37" id="KW-1133">Transmembrane helix</keyword>
<evidence type="ECO:0000256" key="5">
    <source>
        <dbReference type="ARBA" id="ARBA00009183"/>
    </source>
</evidence>
<evidence type="ECO:0000256" key="34">
    <source>
        <dbReference type="ARBA" id="ARBA00049475"/>
    </source>
</evidence>
<evidence type="ECO:0000313" key="39">
    <source>
        <dbReference type="Proteomes" id="UP000694392"/>
    </source>
</evidence>
<evidence type="ECO:0000256" key="11">
    <source>
        <dbReference type="ARBA" id="ARBA00022827"/>
    </source>
</evidence>
<evidence type="ECO:0000256" key="24">
    <source>
        <dbReference type="ARBA" id="ARBA00047574"/>
    </source>
</evidence>
<dbReference type="InterPro" id="IPR002257">
    <property type="entry name" value="Flavin_mOase_5"/>
</dbReference>
<keyword evidence="7" id="KW-0597">Phosphoprotein</keyword>
<dbReference type="InterPro" id="IPR036188">
    <property type="entry name" value="FAD/NAD-bd_sf"/>
</dbReference>
<dbReference type="GeneTree" id="ENSGT00940000160836"/>
<keyword evidence="13 35" id="KW-0521">NADP</keyword>
<comment type="catalytic activity">
    <reaction evidence="28">
        <text>hypotaurine + NADPH + O2 + H(+) = taurine + NADP(+) + H2O</text>
        <dbReference type="Rhea" id="RHEA:69819"/>
        <dbReference type="ChEBI" id="CHEBI:15377"/>
        <dbReference type="ChEBI" id="CHEBI:15378"/>
        <dbReference type="ChEBI" id="CHEBI:15379"/>
        <dbReference type="ChEBI" id="CHEBI:57783"/>
        <dbReference type="ChEBI" id="CHEBI:57853"/>
        <dbReference type="ChEBI" id="CHEBI:58349"/>
        <dbReference type="ChEBI" id="CHEBI:507393"/>
        <dbReference type="EC" id="1.14.13.8"/>
    </reaction>
    <physiologicalReaction direction="left-to-right" evidence="28">
        <dbReference type="Rhea" id="RHEA:69820"/>
    </physiologicalReaction>
</comment>
<evidence type="ECO:0000256" key="12">
    <source>
        <dbReference type="ARBA" id="ARBA00022848"/>
    </source>
</evidence>
<evidence type="ECO:0000256" key="35">
    <source>
        <dbReference type="PIRNR" id="PIRNR000332"/>
    </source>
</evidence>
<keyword evidence="16 35" id="KW-0503">Monooxygenase</keyword>
<reference evidence="38" key="2">
    <citation type="submission" date="2025-09" db="UniProtKB">
        <authorList>
            <consortium name="Ensembl"/>
        </authorList>
    </citation>
    <scope>IDENTIFICATION</scope>
</reference>
<dbReference type="GO" id="GO:0050660">
    <property type="term" value="F:flavin adenine dinucleotide binding"/>
    <property type="evidence" value="ECO:0007669"/>
    <property type="project" value="InterPro"/>
</dbReference>
<keyword evidence="12" id="KW-0492">Microsome</keyword>
<dbReference type="PIRSF" id="PIRSF000332">
    <property type="entry name" value="FMO"/>
    <property type="match status" value="1"/>
</dbReference>
<protein>
    <recommendedName>
        <fullName evidence="36">Flavin-containing monooxygenase</fullName>
        <ecNumber evidence="36">1.-.-.-</ecNumber>
    </recommendedName>
</protein>
<comment type="catalytic activity">
    <reaction evidence="24">
        <text>heptan-2-one + NADPH + O2 + H(+) = pentyl acetate + NADP(+) + H2O</text>
        <dbReference type="Rhea" id="RHEA:54836"/>
        <dbReference type="ChEBI" id="CHEBI:5672"/>
        <dbReference type="ChEBI" id="CHEBI:15377"/>
        <dbReference type="ChEBI" id="CHEBI:15378"/>
        <dbReference type="ChEBI" id="CHEBI:15379"/>
        <dbReference type="ChEBI" id="CHEBI:57783"/>
        <dbReference type="ChEBI" id="CHEBI:58349"/>
        <dbReference type="ChEBI" id="CHEBI:87362"/>
    </reaction>
    <physiologicalReaction direction="left-to-right" evidence="24">
        <dbReference type="Rhea" id="RHEA:54837"/>
    </physiologicalReaction>
</comment>
<keyword evidence="19" id="KW-0325">Glycoprotein</keyword>
<dbReference type="GO" id="GO:0050661">
    <property type="term" value="F:NADP binding"/>
    <property type="evidence" value="ECO:0007669"/>
    <property type="project" value="InterPro"/>
</dbReference>
<keyword evidence="39" id="KW-1185">Reference proteome</keyword>
<comment type="catalytic activity">
    <reaction evidence="25">
        <text>sulcatone + NADPH + O2 + H(+) = 4-methylpent-3-en-1-yl acetate + NADP(+) + H2O</text>
        <dbReference type="Rhea" id="RHEA:54864"/>
        <dbReference type="ChEBI" id="CHEBI:15377"/>
        <dbReference type="ChEBI" id="CHEBI:15378"/>
        <dbReference type="ChEBI" id="CHEBI:15379"/>
        <dbReference type="ChEBI" id="CHEBI:16310"/>
        <dbReference type="ChEBI" id="CHEBI:57783"/>
        <dbReference type="ChEBI" id="CHEBI:58349"/>
        <dbReference type="ChEBI" id="CHEBI:138373"/>
    </reaction>
    <physiologicalReaction direction="left-to-right" evidence="25">
        <dbReference type="Rhea" id="RHEA:54865"/>
    </physiologicalReaction>
</comment>
<evidence type="ECO:0000256" key="26">
    <source>
        <dbReference type="ARBA" id="ARBA00047864"/>
    </source>
</evidence>
<dbReference type="PRINTS" id="PR01125">
    <property type="entry name" value="FMOXYGENASE5"/>
</dbReference>
<comment type="catalytic activity">
    <reaction evidence="23">
        <text>hexan-3-one + NADPH + O2 + H(+) = propyl propanoate + NADP(+) + H2O</text>
        <dbReference type="Rhea" id="RHEA:54848"/>
        <dbReference type="ChEBI" id="CHEBI:15377"/>
        <dbReference type="ChEBI" id="CHEBI:15378"/>
        <dbReference type="ChEBI" id="CHEBI:15379"/>
        <dbReference type="ChEBI" id="CHEBI:57783"/>
        <dbReference type="ChEBI" id="CHEBI:58349"/>
        <dbReference type="ChEBI" id="CHEBI:89828"/>
        <dbReference type="ChEBI" id="CHEBI:89891"/>
    </reaction>
    <physiologicalReaction direction="left-to-right" evidence="23">
        <dbReference type="Rhea" id="RHEA:54849"/>
    </physiologicalReaction>
</comment>
<keyword evidence="15 35" id="KW-0560">Oxidoreductase</keyword>
<evidence type="ECO:0000256" key="7">
    <source>
        <dbReference type="ARBA" id="ARBA00022553"/>
    </source>
</evidence>
<evidence type="ECO:0000256" key="18">
    <source>
        <dbReference type="ARBA" id="ARBA00023136"/>
    </source>
</evidence>
<keyword evidence="17" id="KW-0443">Lipid metabolism</keyword>
<dbReference type="GO" id="GO:0005789">
    <property type="term" value="C:endoplasmic reticulum membrane"/>
    <property type="evidence" value="ECO:0007669"/>
    <property type="project" value="UniProtKB-SubCell"/>
</dbReference>
<organism evidence="38 39">
    <name type="scientific">Sphenodon punctatus</name>
    <name type="common">Tuatara</name>
    <name type="synonym">Hatteria punctata</name>
    <dbReference type="NCBI Taxonomy" id="8508"/>
    <lineage>
        <taxon>Eukaryota</taxon>
        <taxon>Metazoa</taxon>
        <taxon>Chordata</taxon>
        <taxon>Craniata</taxon>
        <taxon>Vertebrata</taxon>
        <taxon>Euteleostomi</taxon>
        <taxon>Lepidosauria</taxon>
        <taxon>Sphenodontia</taxon>
        <taxon>Sphenodontidae</taxon>
        <taxon>Sphenodon</taxon>
    </lineage>
</organism>
<dbReference type="EC" id="1.-.-.-" evidence="36"/>
<evidence type="ECO:0000256" key="23">
    <source>
        <dbReference type="ARBA" id="ARBA00047426"/>
    </source>
</evidence>
<evidence type="ECO:0000256" key="1">
    <source>
        <dbReference type="ARBA" id="ARBA00001974"/>
    </source>
</evidence>
<dbReference type="GO" id="GO:0016174">
    <property type="term" value="F:NAD(P)H oxidase H2O2-forming activity"/>
    <property type="evidence" value="ECO:0007669"/>
    <property type="project" value="UniProtKB-EC"/>
</dbReference>
<dbReference type="OMA" id="GHHKVPH"/>
<evidence type="ECO:0000313" key="38">
    <source>
        <dbReference type="Ensembl" id="ENSSPUP00000000482.1"/>
    </source>
</evidence>
<evidence type="ECO:0000256" key="6">
    <source>
        <dbReference type="ARBA" id="ARBA00022481"/>
    </source>
</evidence>
<dbReference type="PANTHER" id="PTHR23023">
    <property type="entry name" value="DIMETHYLANILINE MONOOXYGENASE"/>
    <property type="match status" value="1"/>
</dbReference>
<evidence type="ECO:0000256" key="2">
    <source>
        <dbReference type="ARBA" id="ARBA00004389"/>
    </source>
</evidence>
<evidence type="ECO:0000256" key="4">
    <source>
        <dbReference type="ARBA" id="ARBA00005465"/>
    </source>
</evidence>
<keyword evidence="18 35" id="KW-0472">Membrane</keyword>
<comment type="catalytic activity">
    <reaction evidence="33">
        <text>N,N-dimethylaniline + NADPH + O2 + H(+) = N,N-dimethylaniline N-oxide + NADP(+) + H2O</text>
        <dbReference type="Rhea" id="RHEA:24468"/>
        <dbReference type="ChEBI" id="CHEBI:15377"/>
        <dbReference type="ChEBI" id="CHEBI:15378"/>
        <dbReference type="ChEBI" id="CHEBI:15379"/>
        <dbReference type="ChEBI" id="CHEBI:16269"/>
        <dbReference type="ChEBI" id="CHEBI:17735"/>
        <dbReference type="ChEBI" id="CHEBI:57783"/>
        <dbReference type="ChEBI" id="CHEBI:58349"/>
        <dbReference type="EC" id="1.14.13.8"/>
    </reaction>
    <physiologicalReaction direction="left-to-right" evidence="33">
        <dbReference type="Rhea" id="RHEA:24469"/>
    </physiologicalReaction>
</comment>
<dbReference type="AlphaFoldDB" id="A0A8D0L0W4"/>
<comment type="catalytic activity">
    <reaction evidence="30">
        <text>octan-3-one + NADPH + O2 + H(+) = ethyl hexanoate + NADP(+) + H2O</text>
        <dbReference type="Rhea" id="RHEA:54856"/>
        <dbReference type="ChEBI" id="CHEBI:15377"/>
        <dbReference type="ChEBI" id="CHEBI:15378"/>
        <dbReference type="ChEBI" id="CHEBI:15379"/>
        <dbReference type="ChEBI" id="CHEBI:57783"/>
        <dbReference type="ChEBI" id="CHEBI:58349"/>
        <dbReference type="ChEBI" id="CHEBI:80946"/>
        <dbReference type="ChEBI" id="CHEBI:86055"/>
    </reaction>
    <physiologicalReaction direction="left-to-right" evidence="30">
        <dbReference type="Rhea" id="RHEA:54857"/>
    </physiologicalReaction>
</comment>
<comment type="catalytic activity">
    <reaction evidence="34">
        <text>octan-3-one + NADPH + O2 + H(+) = pentyl propanoate + NADP(+) + H2O</text>
        <dbReference type="Rhea" id="RHEA:54840"/>
        <dbReference type="ChEBI" id="CHEBI:15377"/>
        <dbReference type="ChEBI" id="CHEBI:15378"/>
        <dbReference type="ChEBI" id="CHEBI:15379"/>
        <dbReference type="ChEBI" id="CHEBI:57783"/>
        <dbReference type="ChEBI" id="CHEBI:58349"/>
        <dbReference type="ChEBI" id="CHEBI:80946"/>
        <dbReference type="ChEBI" id="CHEBI:87373"/>
    </reaction>
    <physiologicalReaction direction="left-to-right" evidence="34">
        <dbReference type="Rhea" id="RHEA:54841"/>
    </physiologicalReaction>
</comment>
<evidence type="ECO:0000256" key="19">
    <source>
        <dbReference type="ARBA" id="ARBA00023180"/>
    </source>
</evidence>
<dbReference type="GO" id="GO:0004499">
    <property type="term" value="F:N,N-dimethylaniline monooxygenase activity"/>
    <property type="evidence" value="ECO:0007669"/>
    <property type="project" value="UniProtKB-UniRule"/>
</dbReference>
<comment type="catalytic activity">
    <reaction evidence="26">
        <text>NADPH + O2 + H(+) = H2O2 + NADP(+)</text>
        <dbReference type="Rhea" id="RHEA:11260"/>
        <dbReference type="ChEBI" id="CHEBI:15378"/>
        <dbReference type="ChEBI" id="CHEBI:15379"/>
        <dbReference type="ChEBI" id="CHEBI:16240"/>
        <dbReference type="ChEBI" id="CHEBI:57783"/>
        <dbReference type="ChEBI" id="CHEBI:58349"/>
        <dbReference type="EC" id="1.6.3.1"/>
    </reaction>
    <physiologicalReaction direction="left-to-right" evidence="26">
        <dbReference type="Rhea" id="RHEA:11261"/>
    </physiologicalReaction>
</comment>
<comment type="catalytic activity">
    <reaction evidence="32">
        <text>heptan-4-one + NADPH + O2 + H(+) = propyl butanoate + NADP(+) + H2O</text>
        <dbReference type="Rhea" id="RHEA:54852"/>
        <dbReference type="ChEBI" id="CHEBI:15377"/>
        <dbReference type="ChEBI" id="CHEBI:15378"/>
        <dbReference type="ChEBI" id="CHEBI:15379"/>
        <dbReference type="ChEBI" id="CHEBI:57783"/>
        <dbReference type="ChEBI" id="CHEBI:58349"/>
        <dbReference type="ChEBI" id="CHEBI:89484"/>
        <dbReference type="ChEBI" id="CHEBI:89719"/>
    </reaction>
    <physiologicalReaction direction="left-to-right" evidence="32">
        <dbReference type="Rhea" id="RHEA:54853"/>
    </physiologicalReaction>
</comment>
<comment type="catalytic activity">
    <reaction evidence="22">
        <text>hypotaurine + NADH + O2 + H(+) = taurine + NAD(+) + H2O</text>
        <dbReference type="Rhea" id="RHEA:74111"/>
        <dbReference type="ChEBI" id="CHEBI:15377"/>
        <dbReference type="ChEBI" id="CHEBI:15378"/>
        <dbReference type="ChEBI" id="CHEBI:15379"/>
        <dbReference type="ChEBI" id="CHEBI:57540"/>
        <dbReference type="ChEBI" id="CHEBI:57853"/>
        <dbReference type="ChEBI" id="CHEBI:57945"/>
        <dbReference type="ChEBI" id="CHEBI:507393"/>
        <dbReference type="EC" id="1.14.13.8"/>
    </reaction>
    <physiologicalReaction direction="left-to-right" evidence="22">
        <dbReference type="Rhea" id="RHEA:74112"/>
    </physiologicalReaction>
</comment>
<comment type="function">
    <text evidence="20">Acts as a Baeyer-Villiger monooxygenase on a broad range of substrates. Catalyzes the insertion of an oxygen atom into a carbon-carbon bond adjacent to a carbonyl, which converts ketones to esters. Active on diverse carbonyl compounds, whereas soft nucleophiles are mostly non- or poorly reactive. In contrast with other forms of FMO it is non- or poorly active on 'classical' substrates such as drugs, pesticides, and dietary components containing soft nucleophilic heteroatoms. Able to oxidize drug molecules bearing a carbonyl group on an aliphatic chain, such as nabumetone and pentoxifylline. Also, in the absence of substrates, shows slow but yet significant NADPH oxidase activity. Acts as a positive modulator of cholesterol biosynthesis as well as glucose homeostasis, promoting metabolic aging via pleiotropic effects.</text>
</comment>
<dbReference type="Gene3D" id="3.50.50.60">
    <property type="entry name" value="FAD/NAD(P)-binding domain"/>
    <property type="match status" value="1"/>
</dbReference>
<comment type="catalytic activity">
    <reaction evidence="27">
        <text>hexan-3-one + NADPH + O2 + H(+) = ethyl butanoate + NADP(+) + H2O</text>
        <dbReference type="Rhea" id="RHEA:54844"/>
        <dbReference type="ChEBI" id="CHEBI:15377"/>
        <dbReference type="ChEBI" id="CHEBI:15378"/>
        <dbReference type="ChEBI" id="CHEBI:15379"/>
        <dbReference type="ChEBI" id="CHEBI:57783"/>
        <dbReference type="ChEBI" id="CHEBI:58349"/>
        <dbReference type="ChEBI" id="CHEBI:88764"/>
        <dbReference type="ChEBI" id="CHEBI:89891"/>
    </reaction>
    <physiologicalReaction direction="left-to-right" evidence="27">
        <dbReference type="Rhea" id="RHEA:54845"/>
    </physiologicalReaction>
</comment>
<keyword evidence="8 35" id="KW-0285">Flavoprotein</keyword>
<evidence type="ECO:0000256" key="33">
    <source>
        <dbReference type="ARBA" id="ARBA00049443"/>
    </source>
</evidence>
<dbReference type="InterPro" id="IPR050346">
    <property type="entry name" value="FMO-like"/>
</dbReference>
<dbReference type="GO" id="GO:0034899">
    <property type="term" value="F:trimethylamine monooxygenase activity"/>
    <property type="evidence" value="ECO:0007669"/>
    <property type="project" value="UniProtKB-EC"/>
</dbReference>
<evidence type="ECO:0000256" key="8">
    <source>
        <dbReference type="ARBA" id="ARBA00022630"/>
    </source>
</evidence>
<comment type="catalytic activity">
    <reaction evidence="31">
        <text>(2E)-geranial + NADPH + O2 + H(+) = (1E)-2,6-dimethylhepta-1,5-dien-1-yl formate + NADP(+) + H2O</text>
        <dbReference type="Rhea" id="RHEA:54860"/>
        <dbReference type="ChEBI" id="CHEBI:15377"/>
        <dbReference type="ChEBI" id="CHEBI:15378"/>
        <dbReference type="ChEBI" id="CHEBI:15379"/>
        <dbReference type="ChEBI" id="CHEBI:16980"/>
        <dbReference type="ChEBI" id="CHEBI:57783"/>
        <dbReference type="ChEBI" id="CHEBI:58349"/>
        <dbReference type="ChEBI" id="CHEBI:138375"/>
    </reaction>
    <physiologicalReaction direction="left-to-right" evidence="31">
        <dbReference type="Rhea" id="RHEA:54861"/>
    </physiologicalReaction>
</comment>
<evidence type="ECO:0000256" key="37">
    <source>
        <dbReference type="SAM" id="Phobius"/>
    </source>
</evidence>
<evidence type="ECO:0000256" key="3">
    <source>
        <dbReference type="ARBA" id="ARBA00004524"/>
    </source>
</evidence>
<evidence type="ECO:0000256" key="16">
    <source>
        <dbReference type="ARBA" id="ARBA00023033"/>
    </source>
</evidence>
<evidence type="ECO:0000256" key="22">
    <source>
        <dbReference type="ARBA" id="ARBA00047338"/>
    </source>
</evidence>
<evidence type="ECO:0000256" key="20">
    <source>
        <dbReference type="ARBA" id="ARBA00045722"/>
    </source>
</evidence>
<evidence type="ECO:0000256" key="17">
    <source>
        <dbReference type="ARBA" id="ARBA00023098"/>
    </source>
</evidence>
<name>A0A8D0L0W4_SPHPU</name>
<dbReference type="Proteomes" id="UP000694392">
    <property type="component" value="Unplaced"/>
</dbReference>
<feature type="transmembrane region" description="Helical" evidence="37">
    <location>
        <begin position="492"/>
        <end position="512"/>
    </location>
</feature>
<dbReference type="Ensembl" id="ENSSPUT00000000520.1">
    <property type="protein sequence ID" value="ENSSPUP00000000482.1"/>
    <property type="gene ID" value="ENSSPUG00000000433.1"/>
</dbReference>
<dbReference type="SUPFAM" id="SSF51905">
    <property type="entry name" value="FAD/NAD(P)-binding domain"/>
    <property type="match status" value="2"/>
</dbReference>
<evidence type="ECO:0000256" key="21">
    <source>
        <dbReference type="ARBA" id="ARBA00045957"/>
    </source>
</evidence>
<reference evidence="38" key="1">
    <citation type="submission" date="2025-08" db="UniProtKB">
        <authorList>
            <consortium name="Ensembl"/>
        </authorList>
    </citation>
    <scope>IDENTIFICATION</scope>
</reference>
<proteinExistence type="inferred from homology"/>